<sequence length="200" mass="21605">MSSGSPLLAELIEALRCLPGVGGKSAQRMAFHLLERERERGLKLAALMEQAMRRIGHCERCRNFSEEPLCALCASASRDRQVLCVVESPTDLAAIEQATGYRGQYFVLMGRLSPLDGLGPEELGLAQLAQRLGEGEIEELIIATNPTVEGEATAHYLAQLARAGGVRPTRLAHGVPLGGELEYVDRSTLAHAFGGRQLLD</sequence>
<dbReference type="InterPro" id="IPR006171">
    <property type="entry name" value="TOPRIM_dom"/>
</dbReference>
<dbReference type="GO" id="GO:0006281">
    <property type="term" value="P:DNA repair"/>
    <property type="evidence" value="ECO:0007669"/>
    <property type="project" value="UniProtKB-UniRule"/>
</dbReference>
<keyword evidence="4 7" id="KW-0862">Zinc</keyword>
<dbReference type="PANTHER" id="PTHR30446">
    <property type="entry name" value="RECOMBINATION PROTEIN RECR"/>
    <property type="match status" value="1"/>
</dbReference>
<name>A0A368KDQ4_9GAMM</name>
<dbReference type="OrthoDB" id="9802672at2"/>
<dbReference type="Gene3D" id="6.10.250.240">
    <property type="match status" value="1"/>
</dbReference>
<dbReference type="PANTHER" id="PTHR30446:SF0">
    <property type="entry name" value="RECOMBINATION PROTEIN RECR"/>
    <property type="match status" value="1"/>
</dbReference>
<accession>A0A368KDQ4</accession>
<dbReference type="CDD" id="cd01025">
    <property type="entry name" value="TOPRIM_recR"/>
    <property type="match status" value="1"/>
</dbReference>
<keyword evidence="1 7" id="KW-0479">Metal-binding</keyword>
<dbReference type="PROSITE" id="PS01300">
    <property type="entry name" value="RECR"/>
    <property type="match status" value="1"/>
</dbReference>
<keyword evidence="5 7" id="KW-0233">DNA recombination</keyword>
<evidence type="ECO:0000256" key="6">
    <source>
        <dbReference type="ARBA" id="ARBA00023204"/>
    </source>
</evidence>
<evidence type="ECO:0000256" key="3">
    <source>
        <dbReference type="ARBA" id="ARBA00022771"/>
    </source>
</evidence>
<evidence type="ECO:0000256" key="1">
    <source>
        <dbReference type="ARBA" id="ARBA00022723"/>
    </source>
</evidence>
<dbReference type="InterPro" id="IPR000093">
    <property type="entry name" value="DNA_Rcmb_RecR"/>
</dbReference>
<dbReference type="GO" id="GO:0008270">
    <property type="term" value="F:zinc ion binding"/>
    <property type="evidence" value="ECO:0007669"/>
    <property type="project" value="UniProtKB-KW"/>
</dbReference>
<dbReference type="HAMAP" id="MF_00017">
    <property type="entry name" value="RecR"/>
    <property type="match status" value="1"/>
</dbReference>
<gene>
    <name evidence="7" type="primary">recR</name>
    <name evidence="9" type="ORF">DEO45_08180</name>
</gene>
<dbReference type="AlphaFoldDB" id="A0A368KDQ4"/>
<reference evidence="9 10" key="1">
    <citation type="submission" date="2018-05" db="EMBL/GenBank/DDBJ databases">
        <title>Draft genome sequence of Rhodanobacter denitrificans Yn1 isolated from gold copper mine.</title>
        <authorList>
            <person name="Yang N."/>
            <person name="Mazhar H.S."/>
            <person name="Rensing C."/>
        </authorList>
    </citation>
    <scope>NUCLEOTIDE SEQUENCE [LARGE SCALE GENOMIC DNA]</scope>
    <source>
        <strain evidence="9 10">Yn1</strain>
    </source>
</reference>
<evidence type="ECO:0000259" key="8">
    <source>
        <dbReference type="PROSITE" id="PS50880"/>
    </source>
</evidence>
<dbReference type="InterPro" id="IPR034137">
    <property type="entry name" value="TOPRIM_RecR"/>
</dbReference>
<keyword evidence="10" id="KW-1185">Reference proteome</keyword>
<comment type="function">
    <text evidence="7">May play a role in DNA repair. It seems to be involved in an RecBC-independent recombinational process of DNA repair. It may act with RecF and RecO.</text>
</comment>
<dbReference type="InterPro" id="IPR015967">
    <property type="entry name" value="Rcmb_RecR_Znf"/>
</dbReference>
<dbReference type="Gene3D" id="3.40.1360.10">
    <property type="match status" value="1"/>
</dbReference>
<keyword evidence="3 7" id="KW-0863">Zinc-finger</keyword>
<feature type="domain" description="Toprim" evidence="8">
    <location>
        <begin position="81"/>
        <end position="176"/>
    </location>
</feature>
<proteinExistence type="inferred from homology"/>
<dbReference type="GO" id="GO:0006310">
    <property type="term" value="P:DNA recombination"/>
    <property type="evidence" value="ECO:0007669"/>
    <property type="project" value="UniProtKB-UniRule"/>
</dbReference>
<dbReference type="RefSeq" id="WP_114342397.1">
    <property type="nucleotide sequence ID" value="NZ_QFWQ01000005.1"/>
</dbReference>
<dbReference type="NCBIfam" id="TIGR00615">
    <property type="entry name" value="recR"/>
    <property type="match status" value="1"/>
</dbReference>
<dbReference type="EMBL" id="QFWQ01000005">
    <property type="protein sequence ID" value="RCS30041.1"/>
    <property type="molecule type" value="Genomic_DNA"/>
</dbReference>
<comment type="similarity">
    <text evidence="7">Belongs to the RecR family.</text>
</comment>
<feature type="zinc finger region" description="C4-type" evidence="7">
    <location>
        <begin position="58"/>
        <end position="73"/>
    </location>
</feature>
<dbReference type="Pfam" id="PF02132">
    <property type="entry name" value="RecR_ZnF"/>
    <property type="match status" value="1"/>
</dbReference>
<dbReference type="Pfam" id="PF21176">
    <property type="entry name" value="RecR_HhH"/>
    <property type="match status" value="1"/>
</dbReference>
<protein>
    <recommendedName>
        <fullName evidence="7">Recombination protein RecR</fullName>
    </recommendedName>
</protein>
<evidence type="ECO:0000256" key="2">
    <source>
        <dbReference type="ARBA" id="ARBA00022763"/>
    </source>
</evidence>
<keyword evidence="6 7" id="KW-0234">DNA repair</keyword>
<dbReference type="PROSITE" id="PS50880">
    <property type="entry name" value="TOPRIM"/>
    <property type="match status" value="1"/>
</dbReference>
<comment type="caution">
    <text evidence="9">The sequence shown here is derived from an EMBL/GenBank/DDBJ whole genome shotgun (WGS) entry which is preliminary data.</text>
</comment>
<dbReference type="InterPro" id="IPR023627">
    <property type="entry name" value="Rcmb_RecR"/>
</dbReference>
<evidence type="ECO:0000256" key="7">
    <source>
        <dbReference type="HAMAP-Rule" id="MF_00017"/>
    </source>
</evidence>
<dbReference type="Pfam" id="PF21175">
    <property type="entry name" value="RecR_C"/>
    <property type="match status" value="1"/>
</dbReference>
<dbReference type="Pfam" id="PF13662">
    <property type="entry name" value="Toprim_4"/>
    <property type="match status" value="1"/>
</dbReference>
<dbReference type="SUPFAM" id="SSF111304">
    <property type="entry name" value="Recombination protein RecR"/>
    <property type="match status" value="1"/>
</dbReference>
<evidence type="ECO:0000256" key="5">
    <source>
        <dbReference type="ARBA" id="ARBA00023172"/>
    </source>
</evidence>
<dbReference type="Proteomes" id="UP000252387">
    <property type="component" value="Unassembled WGS sequence"/>
</dbReference>
<organism evidence="9 10">
    <name type="scientific">Rhodanobacter denitrificans</name>
    <dbReference type="NCBI Taxonomy" id="666685"/>
    <lineage>
        <taxon>Bacteria</taxon>
        <taxon>Pseudomonadati</taxon>
        <taxon>Pseudomonadota</taxon>
        <taxon>Gammaproteobacteria</taxon>
        <taxon>Lysobacterales</taxon>
        <taxon>Rhodanobacteraceae</taxon>
        <taxon>Rhodanobacter</taxon>
    </lineage>
</organism>
<dbReference type="GO" id="GO:0003677">
    <property type="term" value="F:DNA binding"/>
    <property type="evidence" value="ECO:0007669"/>
    <property type="project" value="UniProtKB-UniRule"/>
</dbReference>
<dbReference type="SMART" id="SM00493">
    <property type="entry name" value="TOPRIM"/>
    <property type="match status" value="1"/>
</dbReference>
<dbReference type="Gene3D" id="1.10.8.420">
    <property type="entry name" value="RecR Domain 1"/>
    <property type="match status" value="1"/>
</dbReference>
<evidence type="ECO:0000313" key="10">
    <source>
        <dbReference type="Proteomes" id="UP000252387"/>
    </source>
</evidence>
<evidence type="ECO:0000313" key="9">
    <source>
        <dbReference type="EMBL" id="RCS30041.1"/>
    </source>
</evidence>
<keyword evidence="2 7" id="KW-0227">DNA damage</keyword>
<evidence type="ECO:0000256" key="4">
    <source>
        <dbReference type="ARBA" id="ARBA00022833"/>
    </source>
</evidence>